<keyword evidence="10" id="KW-1185">Reference proteome</keyword>
<dbReference type="Pfam" id="PF00723">
    <property type="entry name" value="Glyco_hydro_15"/>
    <property type="match status" value="1"/>
</dbReference>
<dbReference type="Pfam" id="PF00135">
    <property type="entry name" value="COesterase"/>
    <property type="match status" value="1"/>
</dbReference>
<evidence type="ECO:0000313" key="9">
    <source>
        <dbReference type="EMBL" id="KAH0814588.1"/>
    </source>
</evidence>
<dbReference type="Gene3D" id="3.40.50.1820">
    <property type="entry name" value="alpha/beta hydrolase"/>
    <property type="match status" value="1"/>
</dbReference>
<dbReference type="PANTHER" id="PTHR43142">
    <property type="entry name" value="CARBOXYLIC ESTER HYDROLASE"/>
    <property type="match status" value="1"/>
</dbReference>
<keyword evidence="3" id="KW-0378">Hydrolase</keyword>
<protein>
    <recommendedName>
        <fullName evidence="11">Carboxylesterase type B domain-containing protein</fullName>
    </recommendedName>
</protein>
<keyword evidence="2" id="KW-0719">Serine esterase</keyword>
<dbReference type="EMBL" id="JABDTM020024141">
    <property type="protein sequence ID" value="KAH0814588.1"/>
    <property type="molecule type" value="Genomic_DNA"/>
</dbReference>
<dbReference type="GO" id="GO:0005977">
    <property type="term" value="P:glycogen metabolic process"/>
    <property type="evidence" value="ECO:0007669"/>
    <property type="project" value="UniProtKB-UniPathway"/>
</dbReference>
<dbReference type="InterPro" id="IPR011613">
    <property type="entry name" value="GH15-like"/>
</dbReference>
<evidence type="ECO:0000259" key="8">
    <source>
        <dbReference type="Pfam" id="PF19292"/>
    </source>
</evidence>
<sequence length="1017" mass="114216">MELLIDDIKTELQFVGKYWRLSGRPTVCLLIREEHMRDPQFKKMLDLLAMLKKGYCDGVKVRVGRLQNLISSSCVEHLDFMNVLDQPNDTFVQFKQLQHDYIGYQSLTDVPRVLNYHDELKDYSHFKKKSTQEIIEAVKHMESLYARCQLFGILLKREGATFEVFEHTVEDHLHHLYHQAGCLRHWAAVRYTSSMLSHNVDSISPFITAVLVHGKQLTVGVIGQKETVFDKPMTPAEIQHVVYNTIQPYDVIQAVLQQEVILYCGRLIATNPELFKGILKIRVGWVLEAIKVYLVIFGDKRKLEDHSPYEVRQLLYKVLSIKEWGAKEKLTPFQKRQLEGCLCRVPSSFYHEVWDVMTKTSQGIRIMGTVLPQQPTLSNMARSELTFSLLVEQMLNCLHQPQYRQLVVELLCIVSTILGRNPELTFSQPLDLEQLIKDAAYMYSKASGDDNEIKNLMEVPCMQSTGYLARAVVNTVLKGGQLNDIDEGCESQMLAAGFCFVAVVTLAAGDGDLEVAVAQGLLRGTTKTTRGGRSFGAFEGIPFAQPPLGELRFKAPVPVQSWQGVKDATKPHNICPQRDIYRRSTVIEGNEDCLYLNVYTPQDFYFSESAKTRSFVLKNVPQLNNTASRFPVMIFFHGGGWLCGGGNSLWYGPDILLDRDVILVVTNYRLGPLGFLSTGDAACPGNNGMKDQNLAMRWVKDNVAAFGGDPEKITIFGESAGGASAQLHMMSPLSKGRTFESLFRSAISQSGTAHVLWAVSPNDQAIRHAKMLGEAVGCSTKWSGELVECLRKVPAYDLVAQDNIFMKWDTDPMIPFKPVIEPDLEGAFLVEHPIDSFRSGRFAQVPWIVGLNTEDGALRAAGIFGNPHLIGELDEKFEQVVPISLLYDETSPQSELVTSQIKNFYFGGGTIDNSSRGDVVDMYTDGWFLNGADEAIRYYLKYSRQPVYYYLFGHRGVASFTEIFGDKNNDYGVCHADELQYLFPIGDGLFPGRPPSPGDKKIAEIMTTLWVNFAQTG</sequence>
<dbReference type="InterPro" id="IPR019819">
    <property type="entry name" value="Carboxylesterase_B_CS"/>
</dbReference>
<evidence type="ECO:0000256" key="5">
    <source>
        <dbReference type="ARBA" id="ARBA00023180"/>
    </source>
</evidence>
<dbReference type="PANTHER" id="PTHR43142:SF1">
    <property type="entry name" value="CARBOXYLIC ESTER HYDROLASE"/>
    <property type="match status" value="1"/>
</dbReference>
<dbReference type="InterPro" id="IPR019826">
    <property type="entry name" value="Carboxylesterase_B_AS"/>
</dbReference>
<comment type="caution">
    <text evidence="9">The sequence shown here is derived from an EMBL/GenBank/DDBJ whole genome shotgun (WGS) entry which is preliminary data.</text>
</comment>
<gene>
    <name evidence="9" type="ORF">GEV33_008200</name>
</gene>
<dbReference type="InterPro" id="IPR045583">
    <property type="entry name" value="KPBA/B_C"/>
</dbReference>
<dbReference type="Proteomes" id="UP000719412">
    <property type="component" value="Unassembled WGS sequence"/>
</dbReference>
<evidence type="ECO:0000256" key="3">
    <source>
        <dbReference type="ARBA" id="ARBA00022801"/>
    </source>
</evidence>
<evidence type="ECO:0000259" key="7">
    <source>
        <dbReference type="Pfam" id="PF00723"/>
    </source>
</evidence>
<reference evidence="9" key="1">
    <citation type="journal article" date="2020" name="J Insects Food Feed">
        <title>The yellow mealworm (Tenebrio molitor) genome: a resource for the emerging insects as food and feed industry.</title>
        <authorList>
            <person name="Eriksson T."/>
            <person name="Andere A."/>
            <person name="Kelstrup H."/>
            <person name="Emery V."/>
            <person name="Picard C."/>
        </authorList>
    </citation>
    <scope>NUCLEOTIDE SEQUENCE</scope>
    <source>
        <strain evidence="9">Stoneville</strain>
        <tissue evidence="9">Whole head</tissue>
    </source>
</reference>
<dbReference type="AlphaFoldDB" id="A0A8J6HHP7"/>
<reference evidence="9" key="2">
    <citation type="submission" date="2021-08" db="EMBL/GenBank/DDBJ databases">
        <authorList>
            <person name="Eriksson T."/>
        </authorList>
    </citation>
    <scope>NUCLEOTIDE SEQUENCE</scope>
    <source>
        <strain evidence="9">Stoneville</strain>
        <tissue evidence="9">Whole head</tissue>
    </source>
</reference>
<dbReference type="Pfam" id="PF19292">
    <property type="entry name" value="KPBB_C"/>
    <property type="match status" value="1"/>
</dbReference>
<keyword evidence="5" id="KW-0325">Glycoprotein</keyword>
<evidence type="ECO:0000259" key="6">
    <source>
        <dbReference type="Pfam" id="PF00135"/>
    </source>
</evidence>
<evidence type="ECO:0000313" key="10">
    <source>
        <dbReference type="Proteomes" id="UP000719412"/>
    </source>
</evidence>
<dbReference type="GO" id="GO:0052689">
    <property type="term" value="F:carboxylic ester hydrolase activity"/>
    <property type="evidence" value="ECO:0007669"/>
    <property type="project" value="UniProtKB-KW"/>
</dbReference>
<accession>A0A8J6HHP7</accession>
<feature type="domain" description="Phosphorylase b kinase regulatory subunit alpha/beta C-terminal" evidence="8">
    <location>
        <begin position="333"/>
        <end position="440"/>
    </location>
</feature>
<evidence type="ECO:0008006" key="11">
    <source>
        <dbReference type="Google" id="ProtNLM"/>
    </source>
</evidence>
<feature type="domain" description="Carboxylesterase type B" evidence="6">
    <location>
        <begin position="513"/>
        <end position="1017"/>
    </location>
</feature>
<comment type="similarity">
    <text evidence="1">Belongs to the type-B carboxylesterase/lipase family.</text>
</comment>
<dbReference type="PROSITE" id="PS00941">
    <property type="entry name" value="CARBOXYLESTERASE_B_2"/>
    <property type="match status" value="1"/>
</dbReference>
<proteinExistence type="inferred from homology"/>
<evidence type="ECO:0000256" key="1">
    <source>
        <dbReference type="ARBA" id="ARBA00005964"/>
    </source>
</evidence>
<name>A0A8J6HHP7_TENMO</name>
<dbReference type="PROSITE" id="PS00122">
    <property type="entry name" value="CARBOXYLESTERASE_B_1"/>
    <property type="match status" value="1"/>
</dbReference>
<keyword evidence="4" id="KW-1015">Disulfide bond</keyword>
<evidence type="ECO:0000256" key="2">
    <source>
        <dbReference type="ARBA" id="ARBA00022487"/>
    </source>
</evidence>
<dbReference type="InterPro" id="IPR002018">
    <property type="entry name" value="CarbesteraseB"/>
</dbReference>
<organism evidence="9 10">
    <name type="scientific">Tenebrio molitor</name>
    <name type="common">Yellow mealworm beetle</name>
    <dbReference type="NCBI Taxonomy" id="7067"/>
    <lineage>
        <taxon>Eukaryota</taxon>
        <taxon>Metazoa</taxon>
        <taxon>Ecdysozoa</taxon>
        <taxon>Arthropoda</taxon>
        <taxon>Hexapoda</taxon>
        <taxon>Insecta</taxon>
        <taxon>Pterygota</taxon>
        <taxon>Neoptera</taxon>
        <taxon>Endopterygota</taxon>
        <taxon>Coleoptera</taxon>
        <taxon>Polyphaga</taxon>
        <taxon>Cucujiformia</taxon>
        <taxon>Tenebrionidae</taxon>
        <taxon>Tenebrio</taxon>
    </lineage>
</organism>
<feature type="domain" description="GH15-like" evidence="7">
    <location>
        <begin position="166"/>
        <end position="285"/>
    </location>
</feature>
<dbReference type="SUPFAM" id="SSF53474">
    <property type="entry name" value="alpha/beta-Hydrolases"/>
    <property type="match status" value="1"/>
</dbReference>
<dbReference type="UniPathway" id="UPA00163"/>
<evidence type="ECO:0000256" key="4">
    <source>
        <dbReference type="ARBA" id="ARBA00023157"/>
    </source>
</evidence>
<dbReference type="InterPro" id="IPR029058">
    <property type="entry name" value="AB_hydrolase_fold"/>
</dbReference>